<dbReference type="EMBL" id="AOSK01000065">
    <property type="protein sequence ID" value="EYD75842.1"/>
    <property type="molecule type" value="Genomic_DNA"/>
</dbReference>
<comment type="caution">
    <text evidence="2">The sequence shown here is derived from an EMBL/GenBank/DDBJ whole genome shotgun (WGS) entry which is preliminary data.</text>
</comment>
<dbReference type="Proteomes" id="UP000019666">
    <property type="component" value="Unassembled WGS sequence"/>
</dbReference>
<evidence type="ECO:0000313" key="2">
    <source>
        <dbReference type="EMBL" id="EYD75842.1"/>
    </source>
</evidence>
<evidence type="ECO:0000313" key="3">
    <source>
        <dbReference type="Proteomes" id="UP000019666"/>
    </source>
</evidence>
<accession>A0A017HMX5</accession>
<dbReference type="PANTHER" id="PTHR46825">
    <property type="entry name" value="D-ALANYL-D-ALANINE-CARBOXYPEPTIDASE/ENDOPEPTIDASE AMPH"/>
    <property type="match status" value="1"/>
</dbReference>
<reference evidence="2 3" key="1">
    <citation type="submission" date="2013-02" db="EMBL/GenBank/DDBJ databases">
        <authorList>
            <person name="Fiebig A."/>
            <person name="Goeker M."/>
            <person name="Klenk H.-P.P."/>
        </authorList>
    </citation>
    <scope>NUCLEOTIDE SEQUENCE [LARGE SCALE GENOMIC DNA]</scope>
    <source>
        <strain evidence="2 3">DSM 19309</strain>
    </source>
</reference>
<dbReference type="PANTHER" id="PTHR46825:SF9">
    <property type="entry name" value="BETA-LACTAMASE-RELATED DOMAIN-CONTAINING PROTEIN"/>
    <property type="match status" value="1"/>
</dbReference>
<dbReference type="AlphaFoldDB" id="A0A017HMX5"/>
<dbReference type="InterPro" id="IPR001466">
    <property type="entry name" value="Beta-lactam-related"/>
</dbReference>
<name>A0A017HMX5_9RHOB</name>
<protein>
    <submittedName>
        <fullName evidence="2">Beta-lactamase class C and other penicillin binding protein</fullName>
    </submittedName>
</protein>
<organism evidence="2 3">
    <name type="scientific">Rubellimicrobium mesophilum DSM 19309</name>
    <dbReference type="NCBI Taxonomy" id="442562"/>
    <lineage>
        <taxon>Bacteria</taxon>
        <taxon>Pseudomonadati</taxon>
        <taxon>Pseudomonadota</taxon>
        <taxon>Alphaproteobacteria</taxon>
        <taxon>Rhodobacterales</taxon>
        <taxon>Roseobacteraceae</taxon>
        <taxon>Rubellimicrobium</taxon>
    </lineage>
</organism>
<proteinExistence type="predicted"/>
<dbReference type="RefSeq" id="WP_037277564.1">
    <property type="nucleotide sequence ID" value="NZ_KK088522.1"/>
</dbReference>
<evidence type="ECO:0000259" key="1">
    <source>
        <dbReference type="Pfam" id="PF00144"/>
    </source>
</evidence>
<dbReference type="Pfam" id="PF00144">
    <property type="entry name" value="Beta-lactamase"/>
    <property type="match status" value="1"/>
</dbReference>
<dbReference type="HOGENOM" id="CLU_020027_16_0_5"/>
<dbReference type="STRING" id="442562.Rumeso_02624"/>
<dbReference type="SUPFAM" id="SSF56601">
    <property type="entry name" value="beta-lactamase/transpeptidase-like"/>
    <property type="match status" value="1"/>
</dbReference>
<keyword evidence="3" id="KW-1185">Reference proteome</keyword>
<dbReference type="InterPro" id="IPR012338">
    <property type="entry name" value="Beta-lactam/transpept-like"/>
</dbReference>
<sequence length="323" mass="35026">MIESFLQESGIPGAVIAFGLPGTEPELRAYGMADPISGVPMRPDDRFKIASLSKPITSEAILELIARRGLSVDTPVADLLPWARQARDSRVAAITLRDLLEHSGGWDPAETFAPFFVPRRDLVARLGVDPDHLSDCAPIAQAMLQLPLQYDPGQRYAYSNLDYCLLGLVVSRLYGGSYEDAVHALLPETAGMSLDPSTLTVRHTVRPEEEGFLAERPEIVAAAAGWISGARDYFRFASRAVAPLSYERPPYASGPEFYGLGWMVWELGDETVLTHFGAMPGVFSVVVKRPGGPIFVALFNGRPPNAEGAYRTLVEGVLTLGPG</sequence>
<gene>
    <name evidence="2" type="ORF">Rumeso_02624</name>
</gene>
<dbReference type="InterPro" id="IPR050491">
    <property type="entry name" value="AmpC-like"/>
</dbReference>
<feature type="domain" description="Beta-lactamase-related" evidence="1">
    <location>
        <begin position="2"/>
        <end position="312"/>
    </location>
</feature>
<dbReference type="Gene3D" id="3.40.710.10">
    <property type="entry name" value="DD-peptidase/beta-lactamase superfamily"/>
    <property type="match status" value="1"/>
</dbReference>